<gene>
    <name evidence="1" type="ORF">PSTT_08097</name>
</gene>
<accession>A0A2S4VDW7</accession>
<proteinExistence type="predicted"/>
<name>A0A2S4VDW7_9BASI</name>
<sequence>MVLMGGKETELCEVLLLVASEGVSNLIIAVEALGSLWAETSDPVYGLSCLRSCVEIVSQRSRESSMDHQPGTENWMGLAMSCLGGFFARLPAEIVEEELPKASELIKRALNHRQAEIRMSAVMSLVAAHKVLKNDREIFHVLGNLTTAQEALITYYLTPSL</sequence>
<evidence type="ECO:0000313" key="2">
    <source>
        <dbReference type="Proteomes" id="UP000239156"/>
    </source>
</evidence>
<protein>
    <submittedName>
        <fullName evidence="1">Uncharacterized protein</fullName>
    </submittedName>
</protein>
<dbReference type="InterPro" id="IPR011989">
    <property type="entry name" value="ARM-like"/>
</dbReference>
<dbReference type="AlphaFoldDB" id="A0A2S4VDW7"/>
<comment type="caution">
    <text evidence="1">The sequence shown here is derived from an EMBL/GenBank/DDBJ whole genome shotgun (WGS) entry which is preliminary data.</text>
</comment>
<reference evidence="1" key="1">
    <citation type="submission" date="2017-12" db="EMBL/GenBank/DDBJ databases">
        <title>Gene loss provides genomic basis for host adaptation in cereal stripe rust fungi.</title>
        <authorList>
            <person name="Xia C."/>
        </authorList>
    </citation>
    <scope>NUCLEOTIDE SEQUENCE [LARGE SCALE GENOMIC DNA]</scope>
    <source>
        <strain evidence="1">93-210</strain>
    </source>
</reference>
<organism evidence="1 2">
    <name type="scientific">Puccinia striiformis</name>
    <dbReference type="NCBI Taxonomy" id="27350"/>
    <lineage>
        <taxon>Eukaryota</taxon>
        <taxon>Fungi</taxon>
        <taxon>Dikarya</taxon>
        <taxon>Basidiomycota</taxon>
        <taxon>Pucciniomycotina</taxon>
        <taxon>Pucciniomycetes</taxon>
        <taxon>Pucciniales</taxon>
        <taxon>Pucciniaceae</taxon>
        <taxon>Puccinia</taxon>
    </lineage>
</organism>
<dbReference type="VEuPathDB" id="FungiDB:PSTT_08097"/>
<keyword evidence="2" id="KW-1185">Reference proteome</keyword>
<dbReference type="Proteomes" id="UP000239156">
    <property type="component" value="Unassembled WGS sequence"/>
</dbReference>
<dbReference type="Gene3D" id="1.25.10.10">
    <property type="entry name" value="Leucine-rich Repeat Variant"/>
    <property type="match status" value="1"/>
</dbReference>
<evidence type="ECO:0000313" key="1">
    <source>
        <dbReference type="EMBL" id="POW07675.1"/>
    </source>
</evidence>
<dbReference type="EMBL" id="PKSL01000072">
    <property type="protein sequence ID" value="POW07675.1"/>
    <property type="molecule type" value="Genomic_DNA"/>
</dbReference>